<feature type="non-terminal residue" evidence="1">
    <location>
        <position position="290"/>
    </location>
</feature>
<reference evidence="1" key="1">
    <citation type="submission" date="2022-07" db="EMBL/GenBank/DDBJ databases">
        <title>Phylogenomic reconstructions and comparative analyses of Kickxellomycotina fungi.</title>
        <authorList>
            <person name="Reynolds N.K."/>
            <person name="Stajich J.E."/>
            <person name="Barry K."/>
            <person name="Grigoriev I.V."/>
            <person name="Crous P."/>
            <person name="Smith M.E."/>
        </authorList>
    </citation>
    <scope>NUCLEOTIDE SEQUENCE</scope>
    <source>
        <strain evidence="1">CBS 190363</strain>
    </source>
</reference>
<keyword evidence="2" id="KW-1185">Reference proteome</keyword>
<gene>
    <name evidence="1" type="ORF">IWW38_005570</name>
</gene>
<name>A0ACC1LUT8_9FUNG</name>
<proteinExistence type="predicted"/>
<protein>
    <submittedName>
        <fullName evidence="1">Uncharacterized protein</fullName>
    </submittedName>
</protein>
<dbReference type="Proteomes" id="UP001139981">
    <property type="component" value="Unassembled WGS sequence"/>
</dbReference>
<dbReference type="EMBL" id="JANBVB010002677">
    <property type="protein sequence ID" value="KAJ2883227.1"/>
    <property type="molecule type" value="Genomic_DNA"/>
</dbReference>
<comment type="caution">
    <text evidence="1">The sequence shown here is derived from an EMBL/GenBank/DDBJ whole genome shotgun (WGS) entry which is preliminary data.</text>
</comment>
<evidence type="ECO:0000313" key="1">
    <source>
        <dbReference type="EMBL" id="KAJ2883227.1"/>
    </source>
</evidence>
<accession>A0ACC1LUT8</accession>
<evidence type="ECO:0000313" key="2">
    <source>
        <dbReference type="Proteomes" id="UP001139981"/>
    </source>
</evidence>
<sequence>MFFSKGKLDVVLDSPDIVLFGSPRVARVAEITGRVILTSKMPLPASSLVVRLRPKHLNTVLSALWISDITYSIIKDGKVDDASVAIPHDSSTGQQQWRFVMAIPGNVLETVYTPEIMVAYELVAEMRTTSPSRWVPFCKLTHAIPICVKRLPAADSAWATIANEPMYASAVWRNSVEMTAIAGSRVMHDSQSFEVTGVVRPLHKGMRLLCAGFEIRESLEGYLRCTTQESSHRSTVAKCICDISMTSLDTIRRVDSVATDMLSNVRFKMEYPPTSMPRRAGVAIDQEIQV</sequence>
<organism evidence="1 2">
    <name type="scientific">Coemansia aciculifera</name>
    <dbReference type="NCBI Taxonomy" id="417176"/>
    <lineage>
        <taxon>Eukaryota</taxon>
        <taxon>Fungi</taxon>
        <taxon>Fungi incertae sedis</taxon>
        <taxon>Zoopagomycota</taxon>
        <taxon>Kickxellomycotina</taxon>
        <taxon>Kickxellomycetes</taxon>
        <taxon>Kickxellales</taxon>
        <taxon>Kickxellaceae</taxon>
        <taxon>Coemansia</taxon>
    </lineage>
</organism>